<dbReference type="NCBIfam" id="TIGR00144">
    <property type="entry name" value="beta_RFAP_syn"/>
    <property type="match status" value="1"/>
</dbReference>
<comment type="caution">
    <text evidence="1">The sequence shown here is derived from an EMBL/GenBank/DDBJ whole genome shotgun (WGS) entry which is preliminary data.</text>
</comment>
<sequence>MPMLKITAFPRLHITLIAMGQNAYRINGGIGFSISDPKLEIEISPSIRFSLTDLRDTKLTDNEIIKIEYSIDRTIKALSFRHNIHVKIGKGELLSHVGLGAGTIIKLACIEGLFLINDFKDYSTTQIIDFSGRGGTSGIGVRTYFSGGYAFDVGRKNDGNTLSPSGSLEHKVNQSLLINQGEMPNWKIGLCIPRNLYGFSNTTENSFFKRTANLSNKAIKEILYECSLGVLPSIIEKDIDVFSKSIKKIQKLKWKTAERKVHETTISDAELILYDCGASAIGMSSMGPTLFFVGEDLEKTITLAKQQLNEKFLIFETSTNNRGRIINVL</sequence>
<reference evidence="1 2" key="1">
    <citation type="submission" date="2018-02" db="EMBL/GenBank/DDBJ databases">
        <title>The draft genome of Sphingobacterium sp. 5JN-11.</title>
        <authorList>
            <person name="Liu L."/>
            <person name="Li L."/>
            <person name="Liang L."/>
            <person name="Zhang X."/>
            <person name="Wang T."/>
        </authorList>
    </citation>
    <scope>NUCLEOTIDE SEQUENCE [LARGE SCALE GENOMIC DNA]</scope>
    <source>
        <strain evidence="1 2">5JN-11</strain>
    </source>
</reference>
<dbReference type="RefSeq" id="WP_105716054.1">
    <property type="nucleotide sequence ID" value="NZ_PVBQ01000004.1"/>
</dbReference>
<keyword evidence="2" id="KW-1185">Reference proteome</keyword>
<gene>
    <name evidence="1" type="ORF">C5745_05810</name>
</gene>
<dbReference type="PIRSF" id="PIRSF004884">
    <property type="entry name" value="Sugar_kin_arch"/>
    <property type="match status" value="1"/>
</dbReference>
<accession>A0A2S9J5J0</accession>
<protein>
    <recommendedName>
        <fullName evidence="3">Beta-ribofuranosylaminobenzene 5'-phosphate synthase</fullName>
    </recommendedName>
</protein>
<evidence type="ECO:0000313" key="2">
    <source>
        <dbReference type="Proteomes" id="UP000239711"/>
    </source>
</evidence>
<proteinExistence type="predicted"/>
<dbReference type="OrthoDB" id="1492801at2"/>
<dbReference type="Proteomes" id="UP000239711">
    <property type="component" value="Unassembled WGS sequence"/>
</dbReference>
<dbReference type="InterPro" id="IPR004422">
    <property type="entry name" value="RFAP_synthase"/>
</dbReference>
<evidence type="ECO:0008006" key="3">
    <source>
        <dbReference type="Google" id="ProtNLM"/>
    </source>
</evidence>
<evidence type="ECO:0000313" key="1">
    <source>
        <dbReference type="EMBL" id="PRD48027.1"/>
    </source>
</evidence>
<name>A0A2S9J5J0_9SPHI</name>
<dbReference type="EMBL" id="PVBQ01000004">
    <property type="protein sequence ID" value="PRD48027.1"/>
    <property type="molecule type" value="Genomic_DNA"/>
</dbReference>
<organism evidence="1 2">
    <name type="scientific">Sphingobacterium haloxyli</name>
    <dbReference type="NCBI Taxonomy" id="2100533"/>
    <lineage>
        <taxon>Bacteria</taxon>
        <taxon>Pseudomonadati</taxon>
        <taxon>Bacteroidota</taxon>
        <taxon>Sphingobacteriia</taxon>
        <taxon>Sphingobacteriales</taxon>
        <taxon>Sphingobacteriaceae</taxon>
        <taxon>Sphingobacterium</taxon>
    </lineage>
</organism>
<dbReference type="AlphaFoldDB" id="A0A2S9J5J0"/>